<evidence type="ECO:0000313" key="4">
    <source>
        <dbReference type="Proteomes" id="UP000215027"/>
    </source>
</evidence>
<dbReference type="KEGG" id="pbf:CFX0092_A0467"/>
<keyword evidence="1 3" id="KW-0560">Oxidoreductase</keyword>
<dbReference type="InterPro" id="IPR019752">
    <property type="entry name" value="Pyrv/ketoisovalerate_OxRed_cat"/>
</dbReference>
<protein>
    <submittedName>
        <fullName evidence="3">Pyruvate:ferredoxin and related 2-oxoacid:ferredoxin oxidoreductases, gamma subunit</fullName>
        <ecNumber evidence="3">1.2.7.-</ecNumber>
    </submittedName>
</protein>
<name>A0A160T0T1_9CHLR</name>
<dbReference type="Proteomes" id="UP000215027">
    <property type="component" value="Chromosome I"/>
</dbReference>
<dbReference type="Pfam" id="PF01558">
    <property type="entry name" value="POR"/>
    <property type="match status" value="1"/>
</dbReference>
<dbReference type="InterPro" id="IPR011894">
    <property type="entry name" value="PorC_KorC"/>
</dbReference>
<dbReference type="GO" id="GO:0016625">
    <property type="term" value="F:oxidoreductase activity, acting on the aldehyde or oxo group of donors, iron-sulfur protein as acceptor"/>
    <property type="evidence" value="ECO:0007669"/>
    <property type="project" value="InterPro"/>
</dbReference>
<keyword evidence="4" id="KW-1185">Reference proteome</keyword>
<dbReference type="RefSeq" id="WP_095041970.1">
    <property type="nucleotide sequence ID" value="NZ_LN890655.1"/>
</dbReference>
<accession>A0A160T0T1</accession>
<proteinExistence type="predicted"/>
<dbReference type="SUPFAM" id="SSF53323">
    <property type="entry name" value="Pyruvate-ferredoxin oxidoreductase, PFOR, domain III"/>
    <property type="match status" value="1"/>
</dbReference>
<dbReference type="AlphaFoldDB" id="A0A160T0T1"/>
<organism evidence="3 4">
    <name type="scientific">Candidatus Promineifilum breve</name>
    <dbReference type="NCBI Taxonomy" id="1806508"/>
    <lineage>
        <taxon>Bacteria</taxon>
        <taxon>Bacillati</taxon>
        <taxon>Chloroflexota</taxon>
        <taxon>Ardenticatenia</taxon>
        <taxon>Candidatus Promineifilales</taxon>
        <taxon>Candidatus Promineifilaceae</taxon>
        <taxon>Candidatus Promineifilum</taxon>
    </lineage>
</organism>
<sequence>METSIIISGFGGQGVLFAGQLLAYAGMDAGRHVTWIPSYGPEMRGGTAHCVVIISDDPIGAPTVARPDVAVVLNLPSFDKYETVVKPGGLLVVNNSLIESETERQDIDVVGVPANAIAEEWGTVKMLNMAALGALLAARPVLPLEIVEKALAEHLPAGKQHLIEANLRVIRRGYEVVAPVPG</sequence>
<gene>
    <name evidence="3" type="ORF">CFX0092_A0467</name>
</gene>
<dbReference type="Gene3D" id="3.40.920.10">
    <property type="entry name" value="Pyruvate-ferredoxin oxidoreductase, PFOR, domain III"/>
    <property type="match status" value="1"/>
</dbReference>
<reference evidence="3" key="1">
    <citation type="submission" date="2016-01" db="EMBL/GenBank/DDBJ databases">
        <authorList>
            <person name="Mcilroy J.S."/>
            <person name="Karst M S."/>
            <person name="Albertsen M."/>
        </authorList>
    </citation>
    <scope>NUCLEOTIDE SEQUENCE</scope>
    <source>
        <strain evidence="3">Cfx-K</strain>
    </source>
</reference>
<dbReference type="InterPro" id="IPR052554">
    <property type="entry name" value="2-oxoglutarate_synth_KorC"/>
</dbReference>
<evidence type="ECO:0000256" key="1">
    <source>
        <dbReference type="ARBA" id="ARBA00023002"/>
    </source>
</evidence>
<evidence type="ECO:0000259" key="2">
    <source>
        <dbReference type="Pfam" id="PF01558"/>
    </source>
</evidence>
<dbReference type="NCBIfam" id="TIGR02175">
    <property type="entry name" value="PorC_KorC"/>
    <property type="match status" value="1"/>
</dbReference>
<dbReference type="EC" id="1.2.7.-" evidence="3"/>
<dbReference type="PANTHER" id="PTHR42730:SF1">
    <property type="entry name" value="2-OXOGLUTARATE SYNTHASE SUBUNIT KORC"/>
    <property type="match status" value="1"/>
</dbReference>
<dbReference type="EMBL" id="LN890655">
    <property type="protein sequence ID" value="CUS02348.2"/>
    <property type="molecule type" value="Genomic_DNA"/>
</dbReference>
<evidence type="ECO:0000313" key="3">
    <source>
        <dbReference type="EMBL" id="CUS02348.2"/>
    </source>
</evidence>
<dbReference type="InterPro" id="IPR002869">
    <property type="entry name" value="Pyrv_flavodox_OxRed_cen"/>
</dbReference>
<keyword evidence="3" id="KW-0670">Pyruvate</keyword>
<feature type="domain" description="Pyruvate/ketoisovalerate oxidoreductase catalytic" evidence="2">
    <location>
        <begin position="11"/>
        <end position="175"/>
    </location>
</feature>
<dbReference type="OrthoDB" id="9794954at2"/>
<dbReference type="PANTHER" id="PTHR42730">
    <property type="entry name" value="2-OXOGLUTARATE SYNTHASE SUBUNIT KORC"/>
    <property type="match status" value="1"/>
</dbReference>